<proteinExistence type="predicted"/>
<evidence type="ECO:0000259" key="1">
    <source>
        <dbReference type="SMART" id="SM00849"/>
    </source>
</evidence>
<dbReference type="SUPFAM" id="SSF56281">
    <property type="entry name" value="Metallo-hydrolase/oxidoreductase"/>
    <property type="match status" value="1"/>
</dbReference>
<dbReference type="EMBL" id="QHKI01000015">
    <property type="protein sequence ID" value="RSM84715.1"/>
    <property type="molecule type" value="Genomic_DNA"/>
</dbReference>
<dbReference type="PANTHER" id="PTHR36839:SF1">
    <property type="entry name" value="METALLO-BETA-LACTAMASE FAMILY PROTEIN (AFU_ORTHOLOGUE AFUA_5G12770)"/>
    <property type="match status" value="1"/>
</dbReference>
<dbReference type="RefSeq" id="WP_037266386.1">
    <property type="nucleotide sequence ID" value="NZ_QHKI01000015.1"/>
</dbReference>
<accession>A0A428Z9I2</accession>
<evidence type="ECO:0000313" key="3">
    <source>
        <dbReference type="Proteomes" id="UP000287547"/>
    </source>
</evidence>
<dbReference type="SMART" id="SM00849">
    <property type="entry name" value="Lactamase_B"/>
    <property type="match status" value="1"/>
</dbReference>
<protein>
    <submittedName>
        <fullName evidence="2">Hydrolase</fullName>
    </submittedName>
</protein>
<dbReference type="PANTHER" id="PTHR36839">
    <property type="entry name" value="METALLO-BETA-LACTAMASE FAMILY PROTEIN (AFU_ORTHOLOGUE AFUA_5G12770)"/>
    <property type="match status" value="1"/>
</dbReference>
<comment type="caution">
    <text evidence="2">The sequence shown here is derived from an EMBL/GenBank/DDBJ whole genome shotgun (WGS) entry which is preliminary data.</text>
</comment>
<sequence>MTIWICGACAVEHPDTPQPPTSCEICLDERQYVPETGQTWTTLDELNATPHTILHHEPEPGIHQLNRDPGFGIGQWSYLVQTPEGNLLWDPPNHLDPATADAIEELGGVAVIAASHPHMFGSQVSWSHRFGKVPVLVHAADRHWVQREDEVIREWKDTEQILPGITLITAGGHFPGAAVAHIESGALLTGDTIVPAVATGWVSFMRSYPNKIPLSAGLVQRIADRLEPYDFDRLYWLAGPQRVENAKAAVKRSAQRYISWVSGENDHLG</sequence>
<dbReference type="Proteomes" id="UP000287547">
    <property type="component" value="Unassembled WGS sequence"/>
</dbReference>
<organism evidence="2 3">
    <name type="scientific">Kibdelosporangium aridum</name>
    <dbReference type="NCBI Taxonomy" id="2030"/>
    <lineage>
        <taxon>Bacteria</taxon>
        <taxon>Bacillati</taxon>
        <taxon>Actinomycetota</taxon>
        <taxon>Actinomycetes</taxon>
        <taxon>Pseudonocardiales</taxon>
        <taxon>Pseudonocardiaceae</taxon>
        <taxon>Kibdelosporangium</taxon>
    </lineage>
</organism>
<dbReference type="AlphaFoldDB" id="A0A428Z9I2"/>
<dbReference type="OrthoDB" id="2373347at2"/>
<gene>
    <name evidence="2" type="ORF">DMH04_19715</name>
</gene>
<keyword evidence="2" id="KW-0378">Hydrolase</keyword>
<dbReference type="InterPro" id="IPR036866">
    <property type="entry name" value="RibonucZ/Hydroxyglut_hydro"/>
</dbReference>
<name>A0A428Z9I2_KIBAR</name>
<feature type="domain" description="Metallo-beta-lactamase" evidence="1">
    <location>
        <begin position="74"/>
        <end position="239"/>
    </location>
</feature>
<reference evidence="2 3" key="1">
    <citation type="submission" date="2018-05" db="EMBL/GenBank/DDBJ databases">
        <title>Evolution of GPA BGCs.</title>
        <authorList>
            <person name="Waglechner N."/>
            <person name="Wright G.D."/>
        </authorList>
    </citation>
    <scope>NUCLEOTIDE SEQUENCE [LARGE SCALE GENOMIC DNA]</scope>
    <source>
        <strain evidence="2 3">A82846</strain>
    </source>
</reference>
<dbReference type="GO" id="GO:0016787">
    <property type="term" value="F:hydrolase activity"/>
    <property type="evidence" value="ECO:0007669"/>
    <property type="project" value="UniProtKB-KW"/>
</dbReference>
<evidence type="ECO:0000313" key="2">
    <source>
        <dbReference type="EMBL" id="RSM84715.1"/>
    </source>
</evidence>
<dbReference type="Gene3D" id="3.60.15.10">
    <property type="entry name" value="Ribonuclease Z/Hydroxyacylglutathione hydrolase-like"/>
    <property type="match status" value="1"/>
</dbReference>
<dbReference type="InterPro" id="IPR001279">
    <property type="entry name" value="Metallo-B-lactamas"/>
</dbReference>